<sequence>MEDKQEEINAYSNAKFYTEIRQKLLRMNLEASVIAVFTGYHTLCDPDTGVFSRDDVKIREITGLPRSTVHWATNRLFKSELIAHRVDGTHEIAGYEVHRKLDKPSYFRLTSKFFELLPTVVHHKNSGLLLFALEILDCSRHYNYEIVRNVETLVNEKRIGSTRLRALKALELLRGFADWSIFPNKRDTDDLVQFWPVKDERDESQDKLRATHGKVTRETRKGYLFAGGENPPDWRELSRSTRKIIQHGIDLKLPEDVIIRMGGLFGSLCARNKIEKRLPYLRKILKNGSLFGQLNMLLCRARQQDVA</sequence>
<gene>
    <name evidence="1" type="ORF">ACFSB2_02125</name>
</gene>
<dbReference type="Proteomes" id="UP001597079">
    <property type="component" value="Unassembled WGS sequence"/>
</dbReference>
<keyword evidence="2" id="KW-1185">Reference proteome</keyword>
<comment type="caution">
    <text evidence="1">The sequence shown here is derived from an EMBL/GenBank/DDBJ whole genome shotgun (WGS) entry which is preliminary data.</text>
</comment>
<reference evidence="2" key="1">
    <citation type="journal article" date="2019" name="Int. J. Syst. Evol. Microbiol.">
        <title>The Global Catalogue of Microorganisms (GCM) 10K type strain sequencing project: providing services to taxonomists for standard genome sequencing and annotation.</title>
        <authorList>
            <consortium name="The Broad Institute Genomics Platform"/>
            <consortium name="The Broad Institute Genome Sequencing Center for Infectious Disease"/>
            <person name="Wu L."/>
            <person name="Ma J."/>
        </authorList>
    </citation>
    <scope>NUCLEOTIDE SEQUENCE [LARGE SCALE GENOMIC DNA]</scope>
    <source>
        <strain evidence="2">CGMCC 1.12286</strain>
    </source>
</reference>
<dbReference type="RefSeq" id="WP_377940933.1">
    <property type="nucleotide sequence ID" value="NZ_JBHUCX010000006.1"/>
</dbReference>
<dbReference type="EMBL" id="JBHUCX010000006">
    <property type="protein sequence ID" value="MFD1673509.1"/>
    <property type="molecule type" value="Genomic_DNA"/>
</dbReference>
<name>A0ABW4JCS7_9BACL</name>
<protein>
    <submittedName>
        <fullName evidence="1">Uncharacterized protein</fullName>
    </submittedName>
</protein>
<organism evidence="1 2">
    <name type="scientific">Alicyclobacillus fodiniaquatilis</name>
    <dbReference type="NCBI Taxonomy" id="1661150"/>
    <lineage>
        <taxon>Bacteria</taxon>
        <taxon>Bacillati</taxon>
        <taxon>Bacillota</taxon>
        <taxon>Bacilli</taxon>
        <taxon>Bacillales</taxon>
        <taxon>Alicyclobacillaceae</taxon>
        <taxon>Alicyclobacillus</taxon>
    </lineage>
</organism>
<proteinExistence type="predicted"/>
<evidence type="ECO:0000313" key="1">
    <source>
        <dbReference type="EMBL" id="MFD1673509.1"/>
    </source>
</evidence>
<accession>A0ABW4JCS7</accession>
<evidence type="ECO:0000313" key="2">
    <source>
        <dbReference type="Proteomes" id="UP001597079"/>
    </source>
</evidence>